<evidence type="ECO:0000256" key="1">
    <source>
        <dbReference type="SAM" id="Phobius"/>
    </source>
</evidence>
<keyword evidence="1" id="KW-1133">Transmembrane helix</keyword>
<keyword evidence="1" id="KW-0812">Transmembrane</keyword>
<protein>
    <submittedName>
        <fullName evidence="2">Uncharacterized protein</fullName>
    </submittedName>
</protein>
<dbReference type="EMBL" id="LAZR01000376">
    <property type="protein sequence ID" value="KKN71800.1"/>
    <property type="molecule type" value="Genomic_DNA"/>
</dbReference>
<accession>A0A0F9SS60</accession>
<organism evidence="2">
    <name type="scientific">marine sediment metagenome</name>
    <dbReference type="NCBI Taxonomy" id="412755"/>
    <lineage>
        <taxon>unclassified sequences</taxon>
        <taxon>metagenomes</taxon>
        <taxon>ecological metagenomes</taxon>
    </lineage>
</organism>
<evidence type="ECO:0000313" key="2">
    <source>
        <dbReference type="EMBL" id="KKN71800.1"/>
    </source>
</evidence>
<gene>
    <name evidence="2" type="ORF">LCGC14_0417600</name>
</gene>
<feature type="transmembrane region" description="Helical" evidence="1">
    <location>
        <begin position="59"/>
        <end position="80"/>
    </location>
</feature>
<name>A0A0F9SS60_9ZZZZ</name>
<reference evidence="2" key="1">
    <citation type="journal article" date="2015" name="Nature">
        <title>Complex archaea that bridge the gap between prokaryotes and eukaryotes.</title>
        <authorList>
            <person name="Spang A."/>
            <person name="Saw J.H."/>
            <person name="Jorgensen S.L."/>
            <person name="Zaremba-Niedzwiedzka K."/>
            <person name="Martijn J."/>
            <person name="Lind A.E."/>
            <person name="van Eijk R."/>
            <person name="Schleper C."/>
            <person name="Guy L."/>
            <person name="Ettema T.J."/>
        </authorList>
    </citation>
    <scope>NUCLEOTIDE SEQUENCE</scope>
</reference>
<keyword evidence="1" id="KW-0472">Membrane</keyword>
<proteinExistence type="predicted"/>
<comment type="caution">
    <text evidence="2">The sequence shown here is derived from an EMBL/GenBank/DDBJ whole genome shotgun (WGS) entry which is preliminary data.</text>
</comment>
<sequence>AKYKFLLKEYKSLKKVNQILRQENSNDRKIYDLGLKRSFISNQVIIIQVKNKYQKRQQIGTTIYTVIIITAYVAGFFTGIKNNSK</sequence>
<feature type="non-terminal residue" evidence="2">
    <location>
        <position position="1"/>
    </location>
</feature>
<dbReference type="AlphaFoldDB" id="A0A0F9SS60"/>